<feature type="transmembrane region" description="Helical" evidence="1">
    <location>
        <begin position="52"/>
        <end position="71"/>
    </location>
</feature>
<reference evidence="2 3" key="1">
    <citation type="submission" date="2020-08" db="EMBL/GenBank/DDBJ databases">
        <title>Genomic Encyclopedia of Type Strains, Phase III (KMG-III): the genomes of soil and plant-associated and newly described type strains.</title>
        <authorList>
            <person name="Whitman W."/>
        </authorList>
    </citation>
    <scope>NUCLEOTIDE SEQUENCE [LARGE SCALE GENOMIC DNA]</scope>
    <source>
        <strain evidence="2 3">CECT 8712</strain>
    </source>
</reference>
<protein>
    <submittedName>
        <fullName evidence="2">Uncharacterized protein</fullName>
    </submittedName>
</protein>
<sequence>MNPGTHPRPRPAAVAARASLAALASYALAFLAAAGITALMLAADGPEADANIGAGLVYLGLPFVLAPAAAWPAARIAGLARPLATVAAALPLHLVLSGAALWVVTGTDGAFAATPAFDAVLFGSGALSLAVSLTAAALLLRRR</sequence>
<dbReference type="EMBL" id="JACHJO010000002">
    <property type="protein sequence ID" value="MBB6118983.1"/>
    <property type="molecule type" value="Genomic_DNA"/>
</dbReference>
<feature type="transmembrane region" description="Helical" evidence="1">
    <location>
        <begin position="20"/>
        <end position="40"/>
    </location>
</feature>
<dbReference type="RefSeq" id="WP_184287900.1">
    <property type="nucleotide sequence ID" value="NZ_JACHJO010000002.1"/>
</dbReference>
<comment type="caution">
    <text evidence="2">The sequence shown here is derived from an EMBL/GenBank/DDBJ whole genome shotgun (WGS) entry which is preliminary data.</text>
</comment>
<gene>
    <name evidence="2" type="ORF">FHS13_000915</name>
</gene>
<evidence type="ECO:0000313" key="2">
    <source>
        <dbReference type="EMBL" id="MBB6118983.1"/>
    </source>
</evidence>
<name>A0A841IJZ5_9ACTN</name>
<evidence type="ECO:0000313" key="3">
    <source>
        <dbReference type="Proteomes" id="UP000536604"/>
    </source>
</evidence>
<proteinExistence type="predicted"/>
<dbReference type="AlphaFoldDB" id="A0A841IJZ5"/>
<keyword evidence="1" id="KW-0812">Transmembrane</keyword>
<organism evidence="2 3">
    <name type="scientific">Nocardiopsis algeriensis</name>
    <dbReference type="NCBI Taxonomy" id="1478215"/>
    <lineage>
        <taxon>Bacteria</taxon>
        <taxon>Bacillati</taxon>
        <taxon>Actinomycetota</taxon>
        <taxon>Actinomycetes</taxon>
        <taxon>Streptosporangiales</taxon>
        <taxon>Nocardiopsidaceae</taxon>
        <taxon>Nocardiopsis</taxon>
    </lineage>
</organism>
<keyword evidence="3" id="KW-1185">Reference proteome</keyword>
<feature type="transmembrane region" description="Helical" evidence="1">
    <location>
        <begin position="116"/>
        <end position="140"/>
    </location>
</feature>
<dbReference type="Proteomes" id="UP000536604">
    <property type="component" value="Unassembled WGS sequence"/>
</dbReference>
<accession>A0A841IJZ5</accession>
<keyword evidence="1" id="KW-1133">Transmembrane helix</keyword>
<feature type="transmembrane region" description="Helical" evidence="1">
    <location>
        <begin position="83"/>
        <end position="104"/>
    </location>
</feature>
<keyword evidence="1" id="KW-0472">Membrane</keyword>
<evidence type="ECO:0000256" key="1">
    <source>
        <dbReference type="SAM" id="Phobius"/>
    </source>
</evidence>